<evidence type="ECO:0000313" key="3">
    <source>
        <dbReference type="EMBL" id="KKR33208.1"/>
    </source>
</evidence>
<dbReference type="PANTHER" id="PTHR42730">
    <property type="entry name" value="2-OXOGLUTARATE SYNTHASE SUBUNIT KORC"/>
    <property type="match status" value="1"/>
</dbReference>
<dbReference type="InterPro" id="IPR002869">
    <property type="entry name" value="Pyrv_flavodox_OxRed_cen"/>
</dbReference>
<reference evidence="3 4" key="1">
    <citation type="journal article" date="2015" name="Nature">
        <title>rRNA introns, odd ribosomes, and small enigmatic genomes across a large radiation of phyla.</title>
        <authorList>
            <person name="Brown C.T."/>
            <person name="Hug L.A."/>
            <person name="Thomas B.C."/>
            <person name="Sharon I."/>
            <person name="Castelle C.J."/>
            <person name="Singh A."/>
            <person name="Wilkins M.J."/>
            <person name="Williams K.H."/>
            <person name="Banfield J.F."/>
        </authorList>
    </citation>
    <scope>NUCLEOTIDE SEQUENCE [LARGE SCALE GENOMIC DNA]</scope>
</reference>
<protein>
    <submittedName>
        <fullName evidence="3">2-oxoglutarate ferredoxin oxidoreductase alpha subunit</fullName>
    </submittedName>
</protein>
<name>A0A0G0PZ55_9BACT</name>
<comment type="caution">
    <text evidence="3">The sequence shown here is derived from an EMBL/GenBank/DDBJ whole genome shotgun (WGS) entry which is preliminary data.</text>
</comment>
<gene>
    <name evidence="3" type="ORF">UT63_C0021G0016</name>
</gene>
<dbReference type="Gene3D" id="3.40.920.10">
    <property type="entry name" value="Pyruvate-ferredoxin oxidoreductase, PFOR, domain III"/>
    <property type="match status" value="1"/>
</dbReference>
<proteinExistence type="predicted"/>
<evidence type="ECO:0000313" key="4">
    <source>
        <dbReference type="Proteomes" id="UP000034539"/>
    </source>
</evidence>
<dbReference type="Pfam" id="PF01558">
    <property type="entry name" value="POR"/>
    <property type="match status" value="1"/>
</dbReference>
<evidence type="ECO:0000259" key="2">
    <source>
        <dbReference type="Pfam" id="PF01558"/>
    </source>
</evidence>
<dbReference type="SUPFAM" id="SSF53323">
    <property type="entry name" value="Pyruvate-ferredoxin oxidoreductase, PFOR, domain III"/>
    <property type="match status" value="1"/>
</dbReference>
<organism evidence="3 4">
    <name type="scientific">Candidatus Gottesmanbacteria bacterium GW2011_GWC2_39_8</name>
    <dbReference type="NCBI Taxonomy" id="1618450"/>
    <lineage>
        <taxon>Bacteria</taxon>
        <taxon>Candidatus Gottesmaniibacteriota</taxon>
    </lineage>
</organism>
<keyword evidence="1" id="KW-0560">Oxidoreductase</keyword>
<feature type="non-terminal residue" evidence="3">
    <location>
        <position position="124"/>
    </location>
</feature>
<accession>A0A0G0PZ55</accession>
<dbReference type="Proteomes" id="UP000034539">
    <property type="component" value="Unassembled WGS sequence"/>
</dbReference>
<dbReference type="InterPro" id="IPR052554">
    <property type="entry name" value="2-oxoglutarate_synth_KorC"/>
</dbReference>
<dbReference type="InterPro" id="IPR019752">
    <property type="entry name" value="Pyrv/ketoisovalerate_OxRed_cat"/>
</dbReference>
<sequence length="124" mass="13705">MTKSITWKIGGEAGFGIATSGLLFAKSATRSGYYIFTNLEYPSLIRGGHNVYEVRVGDTEVFSQEKGVDLLVALNRQTIDLHARELKPGGAIIYDNEKITFSGEEFTGKNINLVKIPFSKLPLY</sequence>
<dbReference type="EMBL" id="LBXN01000021">
    <property type="protein sequence ID" value="KKR33208.1"/>
    <property type="molecule type" value="Genomic_DNA"/>
</dbReference>
<evidence type="ECO:0000256" key="1">
    <source>
        <dbReference type="ARBA" id="ARBA00023002"/>
    </source>
</evidence>
<dbReference type="PANTHER" id="PTHR42730:SF1">
    <property type="entry name" value="2-OXOGLUTARATE SYNTHASE SUBUNIT KORC"/>
    <property type="match status" value="1"/>
</dbReference>
<dbReference type="GO" id="GO:0016903">
    <property type="term" value="F:oxidoreductase activity, acting on the aldehyde or oxo group of donors"/>
    <property type="evidence" value="ECO:0007669"/>
    <property type="project" value="InterPro"/>
</dbReference>
<feature type="domain" description="Pyruvate/ketoisovalerate oxidoreductase catalytic" evidence="2">
    <location>
        <begin position="14"/>
        <end position="120"/>
    </location>
</feature>
<dbReference type="AlphaFoldDB" id="A0A0G0PZ55"/>